<accession>A0A6B0U4D5</accession>
<evidence type="ECO:0000256" key="1">
    <source>
        <dbReference type="SAM" id="Phobius"/>
    </source>
</evidence>
<keyword evidence="1" id="KW-1133">Transmembrane helix</keyword>
<protein>
    <submittedName>
        <fullName evidence="2">Putative secreted protein</fullName>
    </submittedName>
</protein>
<feature type="transmembrane region" description="Helical" evidence="1">
    <location>
        <begin position="36"/>
        <end position="54"/>
    </location>
</feature>
<keyword evidence="1" id="KW-0812">Transmembrane</keyword>
<keyword evidence="1" id="KW-0472">Membrane</keyword>
<reference evidence="2" key="1">
    <citation type="submission" date="2019-12" db="EMBL/GenBank/DDBJ databases">
        <title>An insight into the sialome of adult female Ixodes ricinus ticks feeding for 6 days.</title>
        <authorList>
            <person name="Perner J."/>
            <person name="Ribeiro J.M.C."/>
        </authorList>
    </citation>
    <scope>NUCLEOTIDE SEQUENCE</scope>
    <source>
        <strain evidence="2">Semi-engorged</strain>
        <tissue evidence="2">Salivary glands</tissue>
    </source>
</reference>
<proteinExistence type="predicted"/>
<organism evidence="2">
    <name type="scientific">Ixodes ricinus</name>
    <name type="common">Common tick</name>
    <name type="synonym">Acarus ricinus</name>
    <dbReference type="NCBI Taxonomy" id="34613"/>
    <lineage>
        <taxon>Eukaryota</taxon>
        <taxon>Metazoa</taxon>
        <taxon>Ecdysozoa</taxon>
        <taxon>Arthropoda</taxon>
        <taxon>Chelicerata</taxon>
        <taxon>Arachnida</taxon>
        <taxon>Acari</taxon>
        <taxon>Parasitiformes</taxon>
        <taxon>Ixodida</taxon>
        <taxon>Ixodoidea</taxon>
        <taxon>Ixodidae</taxon>
        <taxon>Ixodinae</taxon>
        <taxon>Ixodes</taxon>
    </lineage>
</organism>
<dbReference type="AlphaFoldDB" id="A0A6B0U4D5"/>
<dbReference type="EMBL" id="GIFC01001511">
    <property type="protein sequence ID" value="MXU83594.1"/>
    <property type="molecule type" value="Transcribed_RNA"/>
</dbReference>
<name>A0A6B0U4D5_IXORI</name>
<sequence length="76" mass="8459">MMWTYLARRKLALALLVHVQVGPARRSPAAAYAHAFLHFYTSSLGYCALFTFYAQVDSAKSLPALTHPSTTTTHYP</sequence>
<evidence type="ECO:0000313" key="2">
    <source>
        <dbReference type="EMBL" id="MXU83594.1"/>
    </source>
</evidence>